<dbReference type="EMBL" id="AEUX02000005">
    <property type="protein sequence ID" value="EHI70318.1"/>
    <property type="molecule type" value="Genomic_DNA"/>
</dbReference>
<keyword evidence="2" id="KW-1185">Reference proteome</keyword>
<keyword evidence="1" id="KW-0449">Lipoprotein</keyword>
<dbReference type="AlphaFoldDB" id="G5K1G6"/>
<proteinExistence type="predicted"/>
<dbReference type="Proteomes" id="UP000003330">
    <property type="component" value="Unassembled WGS sequence"/>
</dbReference>
<protein>
    <submittedName>
        <fullName evidence="1">Lipoprotein</fullName>
    </submittedName>
</protein>
<name>G5K1G6_9STRE</name>
<organism evidence="1 2">
    <name type="scientific">Streptococcus ictaluri 707-05</name>
    <dbReference type="NCBI Taxonomy" id="764299"/>
    <lineage>
        <taxon>Bacteria</taxon>
        <taxon>Bacillati</taxon>
        <taxon>Bacillota</taxon>
        <taxon>Bacilli</taxon>
        <taxon>Lactobacillales</taxon>
        <taxon>Streptococcaceae</taxon>
        <taxon>Streptococcus</taxon>
    </lineage>
</organism>
<evidence type="ECO:0000313" key="2">
    <source>
        <dbReference type="Proteomes" id="UP000003330"/>
    </source>
</evidence>
<dbReference type="RefSeq" id="WP_008088633.1">
    <property type="nucleotide sequence ID" value="NZ_AEUX02000005.1"/>
</dbReference>
<gene>
    <name evidence="1" type="ORF">STRIC_2224</name>
</gene>
<comment type="caution">
    <text evidence="1">The sequence shown here is derived from an EMBL/GenBank/DDBJ whole genome shotgun (WGS) entry which is preliminary data.</text>
</comment>
<dbReference type="eggNOG" id="ENOG5033W2W">
    <property type="taxonomic scope" value="Bacteria"/>
</dbReference>
<dbReference type="PROSITE" id="PS51257">
    <property type="entry name" value="PROKAR_LIPOPROTEIN"/>
    <property type="match status" value="1"/>
</dbReference>
<sequence>MIREKFLCLLFFFLTSLLVLGGCSQQVPSKDYDIAIFDQKSVMTFAFDNDKLQLIEKLKRQKSLAFDQESFQKAKGTYVAKTKEGKDFSTYLASINSSTLQETFRKAKAGEAYSSTTDGTYFYTSQNSSDGIDFYRYDKALNEKKHGSIASENAVLVCCHQMLVIDDSLYALISTLNTDTQRTSTEIWKLDKSLALLEKMDLEEEAAYIRMVNVGKTLYLPEAYKAKDSHGEPQSGDILLVYDVDTKTKDFIPLANAFPKRIVYQEASHQLLIEYDHNSNGQTAWSTLALDTLAEKPLTIGTKKDQLSAYLTINGPDVYFLFPDRLVSYHSLTGKITDFSLAKYGMTKAHAMIIK</sequence>
<evidence type="ECO:0000313" key="1">
    <source>
        <dbReference type="EMBL" id="EHI70318.1"/>
    </source>
</evidence>
<reference evidence="1 2" key="1">
    <citation type="journal article" date="2014" name="Int. J. Syst. Evol. Microbiol.">
        <title>Phylogenomics and the dynamic genome evolution of the genus Streptococcus.</title>
        <authorList>
            <consortium name="The Broad Institute Genome Sequencing Platform"/>
            <person name="Richards V.P."/>
            <person name="Palmer S.R."/>
            <person name="Pavinski Bitar P.D."/>
            <person name="Qin X."/>
            <person name="Weinstock G.M."/>
            <person name="Highlander S.K."/>
            <person name="Town C.D."/>
            <person name="Burne R.A."/>
            <person name="Stanhope M.J."/>
        </authorList>
    </citation>
    <scope>NUCLEOTIDE SEQUENCE [LARGE SCALE GENOMIC DNA]</scope>
    <source>
        <strain evidence="1 2">707-05</strain>
    </source>
</reference>
<dbReference type="STRING" id="764299.STRIC_2224"/>
<dbReference type="OrthoDB" id="2224670at2"/>
<accession>G5K1G6</accession>